<feature type="region of interest" description="Disordered" evidence="8">
    <location>
        <begin position="1"/>
        <end position="21"/>
    </location>
</feature>
<dbReference type="InterPro" id="IPR000620">
    <property type="entry name" value="EamA_dom"/>
</dbReference>
<evidence type="ECO:0000256" key="7">
    <source>
        <dbReference type="ARBA" id="ARBA00023136"/>
    </source>
</evidence>
<evidence type="ECO:0000256" key="4">
    <source>
        <dbReference type="ARBA" id="ARBA00022475"/>
    </source>
</evidence>
<keyword evidence="12" id="KW-1185">Reference proteome</keyword>
<organism evidence="11 12">
    <name type="scientific">Cellulomonas uda</name>
    <dbReference type="NCBI Taxonomy" id="1714"/>
    <lineage>
        <taxon>Bacteria</taxon>
        <taxon>Bacillati</taxon>
        <taxon>Actinomycetota</taxon>
        <taxon>Actinomycetes</taxon>
        <taxon>Micrococcales</taxon>
        <taxon>Cellulomonadaceae</taxon>
        <taxon>Cellulomonas</taxon>
    </lineage>
</organism>
<dbReference type="NCBIfam" id="TIGR00688">
    <property type="entry name" value="rarD"/>
    <property type="match status" value="1"/>
</dbReference>
<dbReference type="AlphaFoldDB" id="A0A4Y3KDU7"/>
<evidence type="ECO:0000259" key="10">
    <source>
        <dbReference type="Pfam" id="PF00892"/>
    </source>
</evidence>
<keyword evidence="5 9" id="KW-0812">Transmembrane</keyword>
<sequence>MRADPSPGPVRPQAPAGGPADRRGLASGVAAYALWGLLPLYFTVLAPAGPDEIVAHRALWSLLVCAALLTATRTWRAFVVVLRDRRTLGLLTLAAVLLATNWLVFVLAVATDRVVDASLGYFVNPLVTVALAVTVLHERLRTVQWVALGCGAAAVAVLTLAYGRVPWIALTLAVSFGLYGLIKSRVGRHVAAVPGFAAETLVLAPLAAGWLVWLHVQGAGTFVGNGIGHAALLALSGVATTVPLVLFNSAAARLPLSVVGLLQYLTPLLHLVIGVVLLHEPMPPARWWGFALVWLALVVLTVDAVRTSRAAALARRAGPRVSAAGPRVRRPPRP</sequence>
<evidence type="ECO:0000256" key="6">
    <source>
        <dbReference type="ARBA" id="ARBA00022989"/>
    </source>
</evidence>
<evidence type="ECO:0000313" key="12">
    <source>
        <dbReference type="Proteomes" id="UP000315842"/>
    </source>
</evidence>
<feature type="domain" description="EamA" evidence="10">
    <location>
        <begin position="168"/>
        <end position="301"/>
    </location>
</feature>
<dbReference type="PANTHER" id="PTHR22911">
    <property type="entry name" value="ACYL-MALONYL CONDENSING ENZYME-RELATED"/>
    <property type="match status" value="1"/>
</dbReference>
<accession>A0A4Y3KDU7</accession>
<feature type="domain" description="EamA" evidence="10">
    <location>
        <begin position="24"/>
        <end position="159"/>
    </location>
</feature>
<keyword evidence="4" id="KW-1003">Cell membrane</keyword>
<proteinExistence type="inferred from homology"/>
<feature type="transmembrane region" description="Helical" evidence="9">
    <location>
        <begin position="167"/>
        <end position="184"/>
    </location>
</feature>
<dbReference type="SUPFAM" id="SSF103481">
    <property type="entry name" value="Multidrug resistance efflux transporter EmrE"/>
    <property type="match status" value="2"/>
</dbReference>
<dbReference type="Proteomes" id="UP000315842">
    <property type="component" value="Unassembled WGS sequence"/>
</dbReference>
<feature type="transmembrane region" description="Helical" evidence="9">
    <location>
        <begin position="196"/>
        <end position="215"/>
    </location>
</feature>
<dbReference type="Pfam" id="PF00892">
    <property type="entry name" value="EamA"/>
    <property type="match status" value="2"/>
</dbReference>
<evidence type="ECO:0000256" key="2">
    <source>
        <dbReference type="ARBA" id="ARBA00007362"/>
    </source>
</evidence>
<gene>
    <name evidence="11" type="ORF">CUD01_30650</name>
</gene>
<keyword evidence="3" id="KW-0813">Transport</keyword>
<dbReference type="InterPro" id="IPR004626">
    <property type="entry name" value="RarD"/>
</dbReference>
<feature type="transmembrane region" description="Helical" evidence="9">
    <location>
        <begin position="87"/>
        <end position="111"/>
    </location>
</feature>
<feature type="transmembrane region" description="Helical" evidence="9">
    <location>
        <begin position="143"/>
        <end position="161"/>
    </location>
</feature>
<evidence type="ECO:0000256" key="8">
    <source>
        <dbReference type="SAM" id="MobiDB-lite"/>
    </source>
</evidence>
<evidence type="ECO:0000256" key="1">
    <source>
        <dbReference type="ARBA" id="ARBA00004651"/>
    </source>
</evidence>
<feature type="transmembrane region" description="Helical" evidence="9">
    <location>
        <begin position="285"/>
        <end position="305"/>
    </location>
</feature>
<feature type="transmembrane region" description="Helical" evidence="9">
    <location>
        <begin position="227"/>
        <end position="247"/>
    </location>
</feature>
<reference evidence="11 12" key="1">
    <citation type="submission" date="2019-06" db="EMBL/GenBank/DDBJ databases">
        <title>Whole genome shotgun sequence of Cellulomonas uda NBRC 3747.</title>
        <authorList>
            <person name="Hosoyama A."/>
            <person name="Uohara A."/>
            <person name="Ohji S."/>
            <person name="Ichikawa N."/>
        </authorList>
    </citation>
    <scope>NUCLEOTIDE SEQUENCE [LARGE SCALE GENOMIC DNA]</scope>
    <source>
        <strain evidence="11 12">NBRC 3747</strain>
    </source>
</reference>
<dbReference type="GO" id="GO:0005886">
    <property type="term" value="C:plasma membrane"/>
    <property type="evidence" value="ECO:0007669"/>
    <property type="project" value="UniProtKB-SubCell"/>
</dbReference>
<feature type="compositionally biased region" description="Pro residues" evidence="8">
    <location>
        <begin position="1"/>
        <end position="12"/>
    </location>
</feature>
<evidence type="ECO:0000256" key="3">
    <source>
        <dbReference type="ARBA" id="ARBA00022448"/>
    </source>
</evidence>
<comment type="subcellular location">
    <subcellularLocation>
        <location evidence="1">Cell membrane</location>
        <topology evidence="1">Multi-pass membrane protein</topology>
    </subcellularLocation>
</comment>
<feature type="transmembrane region" description="Helical" evidence="9">
    <location>
        <begin position="254"/>
        <end position="279"/>
    </location>
</feature>
<comment type="similarity">
    <text evidence="2">Belongs to the EamA transporter family.</text>
</comment>
<feature type="transmembrane region" description="Helical" evidence="9">
    <location>
        <begin position="117"/>
        <end position="136"/>
    </location>
</feature>
<dbReference type="RefSeq" id="WP_141322425.1">
    <property type="nucleotide sequence ID" value="NZ_BJLP01000074.1"/>
</dbReference>
<evidence type="ECO:0000313" key="11">
    <source>
        <dbReference type="EMBL" id="GEA82621.1"/>
    </source>
</evidence>
<evidence type="ECO:0000256" key="5">
    <source>
        <dbReference type="ARBA" id="ARBA00022692"/>
    </source>
</evidence>
<dbReference type="PANTHER" id="PTHR22911:SF137">
    <property type="entry name" value="SOLUTE CARRIER FAMILY 35 MEMBER G2-RELATED"/>
    <property type="match status" value="1"/>
</dbReference>
<keyword evidence="7 9" id="KW-0472">Membrane</keyword>
<feature type="transmembrane region" description="Helical" evidence="9">
    <location>
        <begin position="29"/>
        <end position="48"/>
    </location>
</feature>
<evidence type="ECO:0000256" key="9">
    <source>
        <dbReference type="SAM" id="Phobius"/>
    </source>
</evidence>
<feature type="transmembrane region" description="Helical" evidence="9">
    <location>
        <begin position="54"/>
        <end position="75"/>
    </location>
</feature>
<protein>
    <submittedName>
        <fullName evidence="11">Protein RarD</fullName>
    </submittedName>
</protein>
<keyword evidence="6 9" id="KW-1133">Transmembrane helix</keyword>
<dbReference type="EMBL" id="BJLP01000074">
    <property type="protein sequence ID" value="GEA82621.1"/>
    <property type="molecule type" value="Genomic_DNA"/>
</dbReference>
<name>A0A4Y3KDU7_CELUD</name>
<comment type="caution">
    <text evidence="11">The sequence shown here is derived from an EMBL/GenBank/DDBJ whole genome shotgun (WGS) entry which is preliminary data.</text>
</comment>
<dbReference type="InterPro" id="IPR037185">
    <property type="entry name" value="EmrE-like"/>
</dbReference>